<dbReference type="NCBIfam" id="TIGR01988">
    <property type="entry name" value="Ubi-OHases"/>
    <property type="match status" value="1"/>
</dbReference>
<dbReference type="GO" id="GO:0016705">
    <property type="term" value="F:oxidoreductase activity, acting on paired donors, with incorporation or reduction of molecular oxygen"/>
    <property type="evidence" value="ECO:0007669"/>
    <property type="project" value="InterPro"/>
</dbReference>
<dbReference type="UniPathway" id="UPA00232"/>
<evidence type="ECO:0000256" key="4">
    <source>
        <dbReference type="ARBA" id="ARBA00022630"/>
    </source>
</evidence>
<dbReference type="GO" id="GO:0071949">
    <property type="term" value="F:FAD binding"/>
    <property type="evidence" value="ECO:0007669"/>
    <property type="project" value="InterPro"/>
</dbReference>
<proteinExistence type="inferred from homology"/>
<dbReference type="InterPro" id="IPR010971">
    <property type="entry name" value="UbiH/COQ6"/>
</dbReference>
<evidence type="ECO:0000256" key="1">
    <source>
        <dbReference type="ARBA" id="ARBA00001974"/>
    </source>
</evidence>
<gene>
    <name evidence="9" type="ORF">HMH01_10860</name>
</gene>
<protein>
    <submittedName>
        <fullName evidence="9">UbiH/UbiF family hydroxylase</fullName>
    </submittedName>
</protein>
<dbReference type="RefSeq" id="WP_171325443.1">
    <property type="nucleotide sequence ID" value="NZ_JABFBC010000002.1"/>
</dbReference>
<organism evidence="9 10">
    <name type="scientific">Halovulum dunhuangense</name>
    <dbReference type="NCBI Taxonomy" id="1505036"/>
    <lineage>
        <taxon>Bacteria</taxon>
        <taxon>Pseudomonadati</taxon>
        <taxon>Pseudomonadota</taxon>
        <taxon>Alphaproteobacteria</taxon>
        <taxon>Rhodobacterales</taxon>
        <taxon>Paracoccaceae</taxon>
        <taxon>Halovulum</taxon>
    </lineage>
</organism>
<dbReference type="SUPFAM" id="SSF51905">
    <property type="entry name" value="FAD/NAD(P)-binding domain"/>
    <property type="match status" value="1"/>
</dbReference>
<evidence type="ECO:0000256" key="6">
    <source>
        <dbReference type="ARBA" id="ARBA00023002"/>
    </source>
</evidence>
<dbReference type="Pfam" id="PF01494">
    <property type="entry name" value="FAD_binding_3"/>
    <property type="match status" value="1"/>
</dbReference>
<reference evidence="9 10" key="1">
    <citation type="submission" date="2020-05" db="EMBL/GenBank/DDBJ databases">
        <title>Gimesia benthica sp. nov., a novel planctomycete isolated from a deep-sea water sample of the Northwest Indian Ocean.</title>
        <authorList>
            <person name="Wang J."/>
            <person name="Ruan C."/>
            <person name="Song L."/>
            <person name="Zhu Y."/>
            <person name="Li A."/>
            <person name="Zheng X."/>
            <person name="Wang L."/>
            <person name="Lu Z."/>
            <person name="Huang Y."/>
            <person name="Du W."/>
            <person name="Zhou Y."/>
            <person name="Huang L."/>
            <person name="Dai X."/>
        </authorList>
    </citation>
    <scope>NUCLEOTIDE SEQUENCE [LARGE SCALE GENOMIC DNA]</scope>
    <source>
        <strain evidence="9 10">YYQ-30</strain>
    </source>
</reference>
<evidence type="ECO:0000256" key="5">
    <source>
        <dbReference type="ARBA" id="ARBA00022827"/>
    </source>
</evidence>
<keyword evidence="10" id="KW-1185">Reference proteome</keyword>
<dbReference type="AlphaFoldDB" id="A0A849L457"/>
<dbReference type="EMBL" id="JABFBC010000002">
    <property type="protein sequence ID" value="NNU80937.1"/>
    <property type="molecule type" value="Genomic_DNA"/>
</dbReference>
<dbReference type="PRINTS" id="PR00420">
    <property type="entry name" value="RNGMNOXGNASE"/>
</dbReference>
<keyword evidence="5" id="KW-0274">FAD</keyword>
<comment type="caution">
    <text evidence="9">The sequence shown here is derived from an EMBL/GenBank/DDBJ whole genome shotgun (WGS) entry which is preliminary data.</text>
</comment>
<evidence type="ECO:0000313" key="9">
    <source>
        <dbReference type="EMBL" id="NNU80937.1"/>
    </source>
</evidence>
<comment type="pathway">
    <text evidence="2">Cofactor biosynthesis; ubiquinone biosynthesis.</text>
</comment>
<name>A0A849L457_9RHOB</name>
<keyword evidence="7" id="KW-0503">Monooxygenase</keyword>
<dbReference type="InterPro" id="IPR051205">
    <property type="entry name" value="UbiH/COQ6_monooxygenase"/>
</dbReference>
<evidence type="ECO:0000256" key="2">
    <source>
        <dbReference type="ARBA" id="ARBA00004749"/>
    </source>
</evidence>
<keyword evidence="4" id="KW-0285">Flavoprotein</keyword>
<evidence type="ECO:0000313" key="10">
    <source>
        <dbReference type="Proteomes" id="UP000572377"/>
    </source>
</evidence>
<dbReference type="InterPro" id="IPR036188">
    <property type="entry name" value="FAD/NAD-bd_sf"/>
</dbReference>
<dbReference type="PANTHER" id="PTHR43876:SF7">
    <property type="entry name" value="UBIQUINONE BIOSYNTHESIS MONOOXYGENASE COQ6, MITOCHONDRIAL"/>
    <property type="match status" value="1"/>
</dbReference>
<evidence type="ECO:0000256" key="3">
    <source>
        <dbReference type="ARBA" id="ARBA00005349"/>
    </source>
</evidence>
<accession>A0A849L457</accession>
<comment type="cofactor">
    <cofactor evidence="1">
        <name>FAD</name>
        <dbReference type="ChEBI" id="CHEBI:57692"/>
    </cofactor>
</comment>
<dbReference type="GO" id="GO:0004497">
    <property type="term" value="F:monooxygenase activity"/>
    <property type="evidence" value="ECO:0007669"/>
    <property type="project" value="UniProtKB-KW"/>
</dbReference>
<comment type="similarity">
    <text evidence="3">Belongs to the UbiH/COQ6 family.</text>
</comment>
<dbReference type="GO" id="GO:0006744">
    <property type="term" value="P:ubiquinone biosynthetic process"/>
    <property type="evidence" value="ECO:0007669"/>
    <property type="project" value="UniProtKB-UniPathway"/>
</dbReference>
<feature type="domain" description="FAD-binding" evidence="8">
    <location>
        <begin position="6"/>
        <end position="353"/>
    </location>
</feature>
<evidence type="ECO:0000256" key="7">
    <source>
        <dbReference type="ARBA" id="ARBA00023033"/>
    </source>
</evidence>
<evidence type="ECO:0000259" key="8">
    <source>
        <dbReference type="Pfam" id="PF01494"/>
    </source>
</evidence>
<dbReference type="InterPro" id="IPR002938">
    <property type="entry name" value="FAD-bd"/>
</dbReference>
<dbReference type="PANTHER" id="PTHR43876">
    <property type="entry name" value="UBIQUINONE BIOSYNTHESIS MONOOXYGENASE COQ6, MITOCHONDRIAL"/>
    <property type="match status" value="1"/>
</dbReference>
<sequence>MDRTQTDIVIAGGGIAGLTATAIFAAAGFRTICVEPSAPVTTAGAEGADLRSTAFLEPAIALFDEAGLWDRFAPHATDLRVMRLADAGGAEPGIREVADFDAAEIGQARFGVNLPNWLIRREILAHLEAQPLATLLTGAKVARYTPRTREAIVTLSDGRQIRAALALAADGRDSFLRQAVGIEARRWDYGQRAMVFAVSHPLPHQNVSTEIHRTGGPFTLVPLPDQDGVPHSAVVWMETGPEAARLAALDDAGFEAALNERSCGVLGPLALASRRVSWPIISQIAARLDGPRLALVAEAAHVIPPIGAQGLNMSLADIRALRDLCVAARDRGADIGAPDLLARYNRARHADIAARVTGVDVLNRAAMAEAQGLRDLRRAGLRALYGAVPVRRVAMRAGLGA</sequence>
<dbReference type="Gene3D" id="3.50.50.60">
    <property type="entry name" value="FAD/NAD(P)-binding domain"/>
    <property type="match status" value="2"/>
</dbReference>
<dbReference type="Proteomes" id="UP000572377">
    <property type="component" value="Unassembled WGS sequence"/>
</dbReference>
<keyword evidence="6" id="KW-0560">Oxidoreductase</keyword>